<evidence type="ECO:0000313" key="3">
    <source>
        <dbReference type="Proteomes" id="UP001390339"/>
    </source>
</evidence>
<protein>
    <submittedName>
        <fullName evidence="2">Uncharacterized protein</fullName>
    </submittedName>
</protein>
<feature type="region of interest" description="Disordered" evidence="1">
    <location>
        <begin position="1"/>
        <end position="37"/>
    </location>
</feature>
<dbReference type="Proteomes" id="UP001390339">
    <property type="component" value="Unassembled WGS sequence"/>
</dbReference>
<feature type="compositionally biased region" description="Low complexity" evidence="1">
    <location>
        <begin position="1"/>
        <end position="14"/>
    </location>
</feature>
<feature type="region of interest" description="Disordered" evidence="1">
    <location>
        <begin position="274"/>
        <end position="293"/>
    </location>
</feature>
<dbReference type="EMBL" id="JAPCWZ010000005">
    <property type="protein sequence ID" value="KAK8862841.1"/>
    <property type="molecule type" value="Genomic_DNA"/>
</dbReference>
<organism evidence="2 3">
    <name type="scientific">Apiospora arundinis</name>
    <dbReference type="NCBI Taxonomy" id="335852"/>
    <lineage>
        <taxon>Eukaryota</taxon>
        <taxon>Fungi</taxon>
        <taxon>Dikarya</taxon>
        <taxon>Ascomycota</taxon>
        <taxon>Pezizomycotina</taxon>
        <taxon>Sordariomycetes</taxon>
        <taxon>Xylariomycetidae</taxon>
        <taxon>Amphisphaeriales</taxon>
        <taxon>Apiosporaceae</taxon>
        <taxon>Apiospora</taxon>
    </lineage>
</organism>
<name>A0ABR2IGY4_9PEZI</name>
<evidence type="ECO:0000256" key="1">
    <source>
        <dbReference type="SAM" id="MobiDB-lite"/>
    </source>
</evidence>
<keyword evidence="3" id="KW-1185">Reference proteome</keyword>
<proteinExistence type="predicted"/>
<reference evidence="2 3" key="1">
    <citation type="journal article" date="2024" name="IMA Fungus">
        <title>Apiospora arundinis, a panoply of carbohydrate-active enzymes and secondary metabolites.</title>
        <authorList>
            <person name="Sorensen T."/>
            <person name="Petersen C."/>
            <person name="Muurmann A.T."/>
            <person name="Christiansen J.V."/>
            <person name="Brundto M.L."/>
            <person name="Overgaard C.K."/>
            <person name="Boysen A.T."/>
            <person name="Wollenberg R.D."/>
            <person name="Larsen T.O."/>
            <person name="Sorensen J.L."/>
            <person name="Nielsen K.L."/>
            <person name="Sondergaard T.E."/>
        </authorList>
    </citation>
    <scope>NUCLEOTIDE SEQUENCE [LARGE SCALE GENOMIC DNA]</scope>
    <source>
        <strain evidence="2 3">AAU 773</strain>
    </source>
</reference>
<evidence type="ECO:0000313" key="2">
    <source>
        <dbReference type="EMBL" id="KAK8862841.1"/>
    </source>
</evidence>
<accession>A0ABR2IGY4</accession>
<comment type="caution">
    <text evidence="2">The sequence shown here is derived from an EMBL/GenBank/DDBJ whole genome shotgun (WGS) entry which is preliminary data.</text>
</comment>
<sequence>MMSSFSCHAASASATKQEDPNAELQNSQAIQHHQRAPETSHCYDWEHALRTATKAMHEEGIRELPPSRVRRVMLEDKLIHLFDVNPYGVRDFITYDGYDVLACVQDPALIYDVLYQLASLHIGKLAGSDHPDDIDLDVQAERMKASEGKSRGWAILMRPTTTPDKTARQEAGSDGDRAAGVTAEAALPSLQAAAPNRLWCQHTEAIASSPVEQRALLSTSTSFFELAALHIGKKVQSAHPEGLSLATKSEKMTDDDDRFAGRATLIQPAILLGTKRKAHNNQRSKFQKRQVQR</sequence>
<gene>
    <name evidence="2" type="ORF">PGQ11_009076</name>
</gene>